<dbReference type="EMBL" id="JABSTV010001248">
    <property type="protein sequence ID" value="KAH7969314.1"/>
    <property type="molecule type" value="Genomic_DNA"/>
</dbReference>
<keyword evidence="8" id="KW-1185">Reference proteome</keyword>
<keyword evidence="5 6" id="KW-0472">Membrane</keyword>
<gene>
    <name evidence="7" type="ORF">HPB52_016603</name>
</gene>
<organism evidence="7 8">
    <name type="scientific">Rhipicephalus sanguineus</name>
    <name type="common">Brown dog tick</name>
    <name type="synonym">Ixodes sanguineus</name>
    <dbReference type="NCBI Taxonomy" id="34632"/>
    <lineage>
        <taxon>Eukaryota</taxon>
        <taxon>Metazoa</taxon>
        <taxon>Ecdysozoa</taxon>
        <taxon>Arthropoda</taxon>
        <taxon>Chelicerata</taxon>
        <taxon>Arachnida</taxon>
        <taxon>Acari</taxon>
        <taxon>Parasitiformes</taxon>
        <taxon>Ixodida</taxon>
        <taxon>Ixodoidea</taxon>
        <taxon>Ixodidae</taxon>
        <taxon>Rhipicephalinae</taxon>
        <taxon>Rhipicephalus</taxon>
        <taxon>Rhipicephalus</taxon>
    </lineage>
</organism>
<comment type="similarity">
    <text evidence="2">Belongs to the SLC13A/DASS transporter (TC 2.A.47) family. NADC subfamily.</text>
</comment>
<feature type="transmembrane region" description="Helical" evidence="6">
    <location>
        <begin position="490"/>
        <end position="508"/>
    </location>
</feature>
<dbReference type="InterPro" id="IPR001898">
    <property type="entry name" value="SLC13A/DASS"/>
</dbReference>
<dbReference type="OMA" id="AFMEQMY"/>
<evidence type="ECO:0000313" key="7">
    <source>
        <dbReference type="EMBL" id="KAH7969314.1"/>
    </source>
</evidence>
<evidence type="ECO:0000256" key="3">
    <source>
        <dbReference type="ARBA" id="ARBA00022692"/>
    </source>
</evidence>
<feature type="transmembrane region" description="Helical" evidence="6">
    <location>
        <begin position="234"/>
        <end position="258"/>
    </location>
</feature>
<feature type="transmembrane region" description="Helical" evidence="6">
    <location>
        <begin position="128"/>
        <end position="150"/>
    </location>
</feature>
<keyword evidence="3 6" id="KW-0812">Transmembrane</keyword>
<feature type="transmembrane region" description="Helical" evidence="6">
    <location>
        <begin position="278"/>
        <end position="302"/>
    </location>
</feature>
<feature type="transmembrane region" description="Helical" evidence="6">
    <location>
        <begin position="97"/>
        <end position="116"/>
    </location>
</feature>
<dbReference type="GO" id="GO:0015137">
    <property type="term" value="F:citrate transmembrane transporter activity"/>
    <property type="evidence" value="ECO:0007669"/>
    <property type="project" value="TreeGrafter"/>
</dbReference>
<evidence type="ECO:0000256" key="6">
    <source>
        <dbReference type="SAM" id="Phobius"/>
    </source>
</evidence>
<feature type="transmembrane region" description="Helical" evidence="6">
    <location>
        <begin position="30"/>
        <end position="49"/>
    </location>
</feature>
<feature type="transmembrane region" description="Helical" evidence="6">
    <location>
        <begin position="409"/>
        <end position="428"/>
    </location>
</feature>
<feature type="transmembrane region" description="Helical" evidence="6">
    <location>
        <begin position="61"/>
        <end position="85"/>
    </location>
</feature>
<reference evidence="7" key="1">
    <citation type="journal article" date="2020" name="Cell">
        <title>Large-Scale Comparative Analyses of Tick Genomes Elucidate Their Genetic Diversity and Vector Capacities.</title>
        <authorList>
            <consortium name="Tick Genome and Microbiome Consortium (TIGMIC)"/>
            <person name="Jia N."/>
            <person name="Wang J."/>
            <person name="Shi W."/>
            <person name="Du L."/>
            <person name="Sun Y."/>
            <person name="Zhan W."/>
            <person name="Jiang J.F."/>
            <person name="Wang Q."/>
            <person name="Zhang B."/>
            <person name="Ji P."/>
            <person name="Bell-Sakyi L."/>
            <person name="Cui X.M."/>
            <person name="Yuan T.T."/>
            <person name="Jiang B.G."/>
            <person name="Yang W.F."/>
            <person name="Lam T.T."/>
            <person name="Chang Q.C."/>
            <person name="Ding S.J."/>
            <person name="Wang X.J."/>
            <person name="Zhu J.G."/>
            <person name="Ruan X.D."/>
            <person name="Zhao L."/>
            <person name="Wei J.T."/>
            <person name="Ye R.Z."/>
            <person name="Que T.C."/>
            <person name="Du C.H."/>
            <person name="Zhou Y.H."/>
            <person name="Cheng J.X."/>
            <person name="Dai P.F."/>
            <person name="Guo W.B."/>
            <person name="Han X.H."/>
            <person name="Huang E.J."/>
            <person name="Li L.F."/>
            <person name="Wei W."/>
            <person name="Gao Y.C."/>
            <person name="Liu J.Z."/>
            <person name="Shao H.Z."/>
            <person name="Wang X."/>
            <person name="Wang C.C."/>
            <person name="Yang T.C."/>
            <person name="Huo Q.B."/>
            <person name="Li W."/>
            <person name="Chen H.Y."/>
            <person name="Chen S.E."/>
            <person name="Zhou L.G."/>
            <person name="Ni X.B."/>
            <person name="Tian J.H."/>
            <person name="Sheng Y."/>
            <person name="Liu T."/>
            <person name="Pan Y.S."/>
            <person name="Xia L.Y."/>
            <person name="Li J."/>
            <person name="Zhao F."/>
            <person name="Cao W.C."/>
        </authorList>
    </citation>
    <scope>NUCLEOTIDE SEQUENCE</scope>
    <source>
        <strain evidence="7">Rsan-2018</strain>
    </source>
</reference>
<proteinExistence type="inferred from homology"/>
<dbReference type="Proteomes" id="UP000821837">
    <property type="component" value="Unassembled WGS sequence"/>
</dbReference>
<dbReference type="AlphaFoldDB" id="A0A9D4T401"/>
<sequence>MIEQIASPEDLSLTDLARHRLPDRFMTIGFYVRAFAMYVIPICLTPLLWQRSAESHCAFIVLYVLLLWLFQSIPPAIVSFLPIILAPAFLNYSTADLLEYYTSETMLLYVGYALIVHGVEATNLHKRVILTSLLVFGGKSGFIIGGFVITTILVSMWTNAVRTAAIVLPIAMEALQHIQDNRLFHVLELRTRYVRRTAGIGTPIMEARYLIEGGVVMPDVIHILSEFFTVKKGLLIGISYSAVLGSMGSVVGCGGNLYVKAFMEQMYNYRRITIYQWVQSHLPLTVLCSFLLWFVLSVCYASDVVSSDHISKRAFEDIIYRHFAELGAVSFTEMATIITFLCMAAAIVGSHHYAEALNIEAAESTFNETACVFFLAFVLHALPSIYYHRRGRSRRRFHSQMAQHAVKKISWAFVITMGAGVCVAKLIVHYKLQQNFDWLLPNGTITSAFYMQLLVAFVALVLAEINNSLNNIVIFAPLICHVSDALKVHPLYLLMPFTFCCYFGFMASTATPVSEYVTDYGDLLEDEFILPGIAMKVGCALIVLLAYNTWCWDYLYLKEAIGPLTKQNQTASES</sequence>
<dbReference type="Pfam" id="PF00939">
    <property type="entry name" value="Na_sulph_symp"/>
    <property type="match status" value="1"/>
</dbReference>
<dbReference type="OrthoDB" id="6483557at2759"/>
<evidence type="ECO:0000256" key="1">
    <source>
        <dbReference type="ARBA" id="ARBA00004141"/>
    </source>
</evidence>
<feature type="transmembrane region" description="Helical" evidence="6">
    <location>
        <begin position="369"/>
        <end position="388"/>
    </location>
</feature>
<comment type="subcellular location">
    <subcellularLocation>
        <location evidence="1">Membrane</location>
        <topology evidence="1">Multi-pass membrane protein</topology>
    </subcellularLocation>
</comment>
<feature type="transmembrane region" description="Helical" evidence="6">
    <location>
        <begin position="528"/>
        <end position="547"/>
    </location>
</feature>
<reference evidence="7" key="2">
    <citation type="submission" date="2021-09" db="EMBL/GenBank/DDBJ databases">
        <authorList>
            <person name="Jia N."/>
            <person name="Wang J."/>
            <person name="Shi W."/>
            <person name="Du L."/>
            <person name="Sun Y."/>
            <person name="Zhan W."/>
            <person name="Jiang J."/>
            <person name="Wang Q."/>
            <person name="Zhang B."/>
            <person name="Ji P."/>
            <person name="Sakyi L.B."/>
            <person name="Cui X."/>
            <person name="Yuan T."/>
            <person name="Jiang B."/>
            <person name="Yang W."/>
            <person name="Lam T.T.-Y."/>
            <person name="Chang Q."/>
            <person name="Ding S."/>
            <person name="Wang X."/>
            <person name="Zhu J."/>
            <person name="Ruan X."/>
            <person name="Zhao L."/>
            <person name="Wei J."/>
            <person name="Que T."/>
            <person name="Du C."/>
            <person name="Cheng J."/>
            <person name="Dai P."/>
            <person name="Han X."/>
            <person name="Huang E."/>
            <person name="Gao Y."/>
            <person name="Liu J."/>
            <person name="Shao H."/>
            <person name="Ye R."/>
            <person name="Li L."/>
            <person name="Wei W."/>
            <person name="Wang X."/>
            <person name="Wang C."/>
            <person name="Huo Q."/>
            <person name="Li W."/>
            <person name="Guo W."/>
            <person name="Chen H."/>
            <person name="Chen S."/>
            <person name="Zhou L."/>
            <person name="Zhou L."/>
            <person name="Ni X."/>
            <person name="Tian J."/>
            <person name="Zhou Y."/>
            <person name="Sheng Y."/>
            <person name="Liu T."/>
            <person name="Pan Y."/>
            <person name="Xia L."/>
            <person name="Li J."/>
            <person name="Zhao F."/>
            <person name="Cao W."/>
        </authorList>
    </citation>
    <scope>NUCLEOTIDE SEQUENCE</scope>
    <source>
        <strain evidence="7">Rsan-2018</strain>
        <tissue evidence="7">Larvae</tissue>
    </source>
</reference>
<feature type="transmembrane region" description="Helical" evidence="6">
    <location>
        <begin position="323"/>
        <end position="349"/>
    </location>
</feature>
<protein>
    <submittedName>
        <fullName evidence="7">Uncharacterized protein</fullName>
    </submittedName>
</protein>
<comment type="caution">
    <text evidence="7">The sequence shown here is derived from an EMBL/GenBank/DDBJ whole genome shotgun (WGS) entry which is preliminary data.</text>
</comment>
<evidence type="ECO:0000313" key="8">
    <source>
        <dbReference type="Proteomes" id="UP000821837"/>
    </source>
</evidence>
<dbReference type="VEuPathDB" id="VectorBase:RSAN_026085"/>
<dbReference type="GO" id="GO:0015141">
    <property type="term" value="F:succinate transmembrane transporter activity"/>
    <property type="evidence" value="ECO:0007669"/>
    <property type="project" value="TreeGrafter"/>
</dbReference>
<accession>A0A9D4T401</accession>
<dbReference type="PANTHER" id="PTHR10283:SF82">
    <property type="entry name" value="SOLUTE CARRIER FAMILY 13 MEMBER 2"/>
    <property type="match status" value="1"/>
</dbReference>
<dbReference type="GO" id="GO:0005886">
    <property type="term" value="C:plasma membrane"/>
    <property type="evidence" value="ECO:0007669"/>
    <property type="project" value="TreeGrafter"/>
</dbReference>
<dbReference type="PANTHER" id="PTHR10283">
    <property type="entry name" value="SOLUTE CARRIER FAMILY 13 MEMBER"/>
    <property type="match status" value="1"/>
</dbReference>
<evidence type="ECO:0000256" key="2">
    <source>
        <dbReference type="ARBA" id="ARBA00006772"/>
    </source>
</evidence>
<keyword evidence="4 6" id="KW-1133">Transmembrane helix</keyword>
<evidence type="ECO:0000256" key="5">
    <source>
        <dbReference type="ARBA" id="ARBA00023136"/>
    </source>
</evidence>
<evidence type="ECO:0000256" key="4">
    <source>
        <dbReference type="ARBA" id="ARBA00022989"/>
    </source>
</evidence>
<feature type="transmembrane region" description="Helical" evidence="6">
    <location>
        <begin position="448"/>
        <end position="469"/>
    </location>
</feature>
<name>A0A9D4T401_RHISA</name>